<evidence type="ECO:0000313" key="2">
    <source>
        <dbReference type="EMBL" id="GAA2500671.1"/>
    </source>
</evidence>
<protein>
    <submittedName>
        <fullName evidence="2">ATP-binding protein</fullName>
    </submittedName>
</protein>
<dbReference type="RefSeq" id="WP_344257227.1">
    <property type="nucleotide sequence ID" value="NZ_BAAARE010000030.1"/>
</dbReference>
<sequence>MSGKRGLALRRISGHCTVTAQKVMAWYLLDPQGWSFRPDGVREQLIVDGADVLSQLAKREVHLRVTTRPYPVAKWARDHDANAPAPLPAWGKHLTTDQYRLASLSMADKEVYLGVEIPSRSPLLKALGSIGDSLSDTLGGAVSHREVTALEKQIRATDELMSSPGIEAAPATPQQLEWLLHRSCSLGLPAPLTLGGVDDSAWDSDDLGEFTDQVNWFATPYGRTIRVVGEHDERRIERHVCILSVGRMTDLEIPPGIPWMQRTDELPFPVEWSGRILVEDAAKVGAAMRRNIQKIRAQANHYELEHHEPAPGALERQANRALAVEDEISMGLSGLSTRTTGWYRIAVSGATEDEAIDRASLVRKLYAPQITIARPQDQYAVAREFIPGERLGSTAYRRRMPVTTVAAAVPAATATVGDRVGIHLGQTSGTSARVVTWEPWLATEREEESGLAVLCAGLGGGKSTAGGNIIYRTVIQGVPWTVLDPSGRLTALTQLPELTAYSRAVDLLDAAPGSLSTYRVIAEPDRQHYPDETAWRAAMEQAKDTRRLLTSSVLRAMLPKQLQEHVLSEVALMRAVGAVPANAWSACDQVVTALASLDRGPNGQPTGDTELARHAGYMADFLREAAKTSHGRLIFPAGRPPGESDAPPLLTVYSLRGLALPDESTRGGEDLDERLSMCVMYLAAWLTQRGMYFGDVHARKGIFIDEAWALSTFSSGRRFIDRAARDSRKHNTRVLMASQNPADLLKLDLANLCSAAFIGRLTGDDAQRDALRFIPGIREGLGYEQIFGTLSRPSRDGLRGPREFVFSDGSGGIERIRMDLSAHPHLLEALNTTAAPEKARNRMQRLDASSGKPGHAEREYAAGPGDQDERASA</sequence>
<keyword evidence="2" id="KW-0067">ATP-binding</keyword>
<dbReference type="Pfam" id="PF12846">
    <property type="entry name" value="AAA_10"/>
    <property type="match status" value="1"/>
</dbReference>
<proteinExistence type="predicted"/>
<dbReference type="Gene3D" id="3.40.50.300">
    <property type="entry name" value="P-loop containing nucleotide triphosphate hydrolases"/>
    <property type="match status" value="1"/>
</dbReference>
<dbReference type="InterPro" id="IPR027417">
    <property type="entry name" value="P-loop_NTPase"/>
</dbReference>
<name>A0ABN3MEW3_9MICO</name>
<dbReference type="Proteomes" id="UP001500730">
    <property type="component" value="Unassembled WGS sequence"/>
</dbReference>
<dbReference type="GO" id="GO:0005524">
    <property type="term" value="F:ATP binding"/>
    <property type="evidence" value="ECO:0007669"/>
    <property type="project" value="UniProtKB-KW"/>
</dbReference>
<accession>A0ABN3MEW3</accession>
<gene>
    <name evidence="2" type="ORF">GCM10009858_43730</name>
</gene>
<feature type="region of interest" description="Disordered" evidence="1">
    <location>
        <begin position="836"/>
        <end position="873"/>
    </location>
</feature>
<comment type="caution">
    <text evidence="2">The sequence shown here is derived from an EMBL/GenBank/DDBJ whole genome shotgun (WGS) entry which is preliminary data.</text>
</comment>
<keyword evidence="2" id="KW-0547">Nucleotide-binding</keyword>
<evidence type="ECO:0000313" key="3">
    <source>
        <dbReference type="Proteomes" id="UP001500730"/>
    </source>
</evidence>
<reference evidence="2 3" key="1">
    <citation type="journal article" date="2019" name="Int. J. Syst. Evol. Microbiol.">
        <title>The Global Catalogue of Microorganisms (GCM) 10K type strain sequencing project: providing services to taxonomists for standard genome sequencing and annotation.</title>
        <authorList>
            <consortium name="The Broad Institute Genomics Platform"/>
            <consortium name="The Broad Institute Genome Sequencing Center for Infectious Disease"/>
            <person name="Wu L."/>
            <person name="Ma J."/>
        </authorList>
    </citation>
    <scope>NUCLEOTIDE SEQUENCE [LARGE SCALE GENOMIC DNA]</scope>
    <source>
        <strain evidence="2 3">JCM 16259</strain>
    </source>
</reference>
<organism evidence="2 3">
    <name type="scientific">Terrabacter carboxydivorans</name>
    <dbReference type="NCBI Taxonomy" id="619730"/>
    <lineage>
        <taxon>Bacteria</taxon>
        <taxon>Bacillati</taxon>
        <taxon>Actinomycetota</taxon>
        <taxon>Actinomycetes</taxon>
        <taxon>Micrococcales</taxon>
        <taxon>Intrasporangiaceae</taxon>
        <taxon>Terrabacter</taxon>
    </lineage>
</organism>
<keyword evidence="3" id="KW-1185">Reference proteome</keyword>
<dbReference type="EMBL" id="BAAARE010000030">
    <property type="protein sequence ID" value="GAA2500671.1"/>
    <property type="molecule type" value="Genomic_DNA"/>
</dbReference>
<evidence type="ECO:0000256" key="1">
    <source>
        <dbReference type="SAM" id="MobiDB-lite"/>
    </source>
</evidence>
<dbReference type="SUPFAM" id="SSF52540">
    <property type="entry name" value="P-loop containing nucleoside triphosphate hydrolases"/>
    <property type="match status" value="1"/>
</dbReference>